<evidence type="ECO:0000256" key="5">
    <source>
        <dbReference type="HAMAP-Rule" id="MF_01114"/>
    </source>
</evidence>
<dbReference type="Gene3D" id="1.10.10.10">
    <property type="entry name" value="Winged helix-like DNA-binding domain superfamily/Winged helix DNA-binding domain"/>
    <property type="match status" value="3"/>
</dbReference>
<evidence type="ECO:0000313" key="8">
    <source>
        <dbReference type="Proteomes" id="UP000004191"/>
    </source>
</evidence>
<organism evidence="7 8">
    <name type="scientific">Helcococcus kunzii ATCC 51366</name>
    <dbReference type="NCBI Taxonomy" id="883114"/>
    <lineage>
        <taxon>Bacteria</taxon>
        <taxon>Bacillati</taxon>
        <taxon>Bacillota</taxon>
        <taxon>Tissierellia</taxon>
        <taxon>Tissierellales</taxon>
        <taxon>Peptoniphilaceae</taxon>
        <taxon>Helcococcus</taxon>
    </lineage>
</organism>
<dbReference type="GO" id="GO:0005737">
    <property type="term" value="C:cytoplasm"/>
    <property type="evidence" value="ECO:0007669"/>
    <property type="project" value="UniProtKB-SubCell"/>
</dbReference>
<comment type="caution">
    <text evidence="7">The sequence shown here is derived from an EMBL/GenBank/DDBJ whole genome shotgun (WGS) entry which is preliminary data.</text>
</comment>
<dbReference type="EMBL" id="AGEI01000021">
    <property type="protein sequence ID" value="EHR33905.1"/>
    <property type="molecule type" value="Genomic_DNA"/>
</dbReference>
<evidence type="ECO:0000256" key="2">
    <source>
        <dbReference type="ARBA" id="ARBA00009695"/>
    </source>
</evidence>
<proteinExistence type="inferred from homology"/>
<dbReference type="InterPro" id="IPR053925">
    <property type="entry name" value="RecX_HTH_3rd"/>
</dbReference>
<sequence length="200" mass="24163">MQITKISYDEQRSLFNIQLDTDEKFNISYEIYEKFALKTDQILDVELYNILEKENDYQNAKKVAENYLNYKSRTTHELINKLKSVTKNEKSINKVIEYYKRLDILNDKRYAEEFIKVYLTMKNESMTKTKYKLMQKGISAKMIDSILEGYDREIEYENIKIIFEKKYKNKDLSDFKEKQKAFRYLSSRGFQYDAIKRILG</sequence>
<dbReference type="RefSeq" id="WP_005398237.1">
    <property type="nucleotide sequence ID" value="NZ_JH601088.1"/>
</dbReference>
<dbReference type="PANTHER" id="PTHR33602:SF1">
    <property type="entry name" value="REGULATORY PROTEIN RECX FAMILY PROTEIN"/>
    <property type="match status" value="1"/>
</dbReference>
<keyword evidence="4 5" id="KW-0963">Cytoplasm</keyword>
<dbReference type="OrthoDB" id="5421057at2"/>
<dbReference type="GO" id="GO:0006282">
    <property type="term" value="P:regulation of DNA repair"/>
    <property type="evidence" value="ECO:0007669"/>
    <property type="project" value="UniProtKB-UniRule"/>
</dbReference>
<reference evidence="7 8" key="1">
    <citation type="submission" date="2012-01" db="EMBL/GenBank/DDBJ databases">
        <title>The Genome Sequence of Helcococcus kunzii ATCC 51366.</title>
        <authorList>
            <consortium name="The Broad Institute Genome Sequencing Platform"/>
            <person name="Earl A."/>
            <person name="Ward D."/>
            <person name="Feldgarden M."/>
            <person name="Gevers D."/>
            <person name="Huys G."/>
            <person name="Young S.K."/>
            <person name="Zeng Q."/>
            <person name="Gargeya S."/>
            <person name="Fitzgerald M."/>
            <person name="Haas B."/>
            <person name="Abouelleil A."/>
            <person name="Alvarado L."/>
            <person name="Arachchi H.M."/>
            <person name="Berlin A."/>
            <person name="Chapman S.B."/>
            <person name="Gearin G."/>
            <person name="Goldberg J."/>
            <person name="Griggs A."/>
            <person name="Gujja S."/>
            <person name="Hansen M."/>
            <person name="Heiman D."/>
            <person name="Howarth C."/>
            <person name="Larimer J."/>
            <person name="Lui A."/>
            <person name="MacDonald P.J.P."/>
            <person name="McCowen C."/>
            <person name="Montmayeur A."/>
            <person name="Murphy C."/>
            <person name="Neiman D."/>
            <person name="Pearson M."/>
            <person name="Priest M."/>
            <person name="Roberts A."/>
            <person name="Saif S."/>
            <person name="Shea T."/>
            <person name="Sisk P."/>
            <person name="Stolte C."/>
            <person name="Sykes S."/>
            <person name="Wortman J."/>
            <person name="Nusbaum C."/>
            <person name="Birren B."/>
        </authorList>
    </citation>
    <scope>NUCLEOTIDE SEQUENCE [LARGE SCALE GENOMIC DNA]</scope>
    <source>
        <strain evidence="7 8">ATCC 51366</strain>
    </source>
</reference>
<dbReference type="AlphaFoldDB" id="H3NND0"/>
<dbReference type="eggNOG" id="COG2137">
    <property type="taxonomic scope" value="Bacteria"/>
</dbReference>
<dbReference type="GeneID" id="96999816"/>
<comment type="similarity">
    <text evidence="2 5">Belongs to the RecX family.</text>
</comment>
<keyword evidence="8" id="KW-1185">Reference proteome</keyword>
<comment type="subcellular location">
    <subcellularLocation>
        <location evidence="1 5">Cytoplasm</location>
    </subcellularLocation>
</comment>
<gene>
    <name evidence="5" type="primary">recX</name>
    <name evidence="7" type="ORF">HMPREF9709_00841</name>
</gene>
<dbReference type="Proteomes" id="UP000004191">
    <property type="component" value="Unassembled WGS sequence"/>
</dbReference>
<dbReference type="PANTHER" id="PTHR33602">
    <property type="entry name" value="REGULATORY PROTEIN RECX FAMILY PROTEIN"/>
    <property type="match status" value="1"/>
</dbReference>
<evidence type="ECO:0000313" key="7">
    <source>
        <dbReference type="EMBL" id="EHR33905.1"/>
    </source>
</evidence>
<protein>
    <recommendedName>
        <fullName evidence="3 5">Regulatory protein RecX</fullName>
    </recommendedName>
</protein>
<dbReference type="InterPro" id="IPR003783">
    <property type="entry name" value="Regulatory_RecX"/>
</dbReference>
<evidence type="ECO:0000256" key="1">
    <source>
        <dbReference type="ARBA" id="ARBA00004496"/>
    </source>
</evidence>
<name>H3NND0_9FIRM</name>
<feature type="domain" description="RecX third three-helical" evidence="6">
    <location>
        <begin position="153"/>
        <end position="199"/>
    </location>
</feature>
<evidence type="ECO:0000256" key="4">
    <source>
        <dbReference type="ARBA" id="ARBA00022490"/>
    </source>
</evidence>
<dbReference type="InterPro" id="IPR036388">
    <property type="entry name" value="WH-like_DNA-bd_sf"/>
</dbReference>
<dbReference type="HOGENOM" id="CLU_066607_4_2_9"/>
<dbReference type="HAMAP" id="MF_01114">
    <property type="entry name" value="RecX"/>
    <property type="match status" value="1"/>
</dbReference>
<dbReference type="Pfam" id="PF21981">
    <property type="entry name" value="RecX_HTH3"/>
    <property type="match status" value="1"/>
</dbReference>
<evidence type="ECO:0000259" key="6">
    <source>
        <dbReference type="Pfam" id="PF21981"/>
    </source>
</evidence>
<dbReference type="STRING" id="883114.HMPREF9709_00841"/>
<accession>H3NND0</accession>
<evidence type="ECO:0000256" key="3">
    <source>
        <dbReference type="ARBA" id="ARBA00018111"/>
    </source>
</evidence>
<comment type="function">
    <text evidence="5">Modulates RecA activity.</text>
</comment>